<sequence length="80" mass="9281">MTAERERKEESVQQLERNRRRVDFAHGYSSTVTRLKQTIMNPGPGPGPKSTTKTTQFDRVSMYIPESTLYLAPIKMFTRM</sequence>
<evidence type="ECO:0000313" key="2">
    <source>
        <dbReference type="EMBL" id="EYC30079.1"/>
    </source>
</evidence>
<gene>
    <name evidence="2" type="primary">Acey_s0005.g2437</name>
    <name evidence="2" type="ORF">Y032_0005g2437</name>
</gene>
<dbReference type="AlphaFoldDB" id="A0A016VRA8"/>
<evidence type="ECO:0000256" key="1">
    <source>
        <dbReference type="SAM" id="MobiDB-lite"/>
    </source>
</evidence>
<comment type="caution">
    <text evidence="2">The sequence shown here is derived from an EMBL/GenBank/DDBJ whole genome shotgun (WGS) entry which is preliminary data.</text>
</comment>
<dbReference type="Proteomes" id="UP000024635">
    <property type="component" value="Unassembled WGS sequence"/>
</dbReference>
<accession>A0A016VRA8</accession>
<name>A0A016VRA8_9BILA</name>
<feature type="region of interest" description="Disordered" evidence="1">
    <location>
        <begin position="1"/>
        <end position="20"/>
    </location>
</feature>
<protein>
    <submittedName>
        <fullName evidence="2">Uncharacterized protein</fullName>
    </submittedName>
</protein>
<organism evidence="2 3">
    <name type="scientific">Ancylostoma ceylanicum</name>
    <dbReference type="NCBI Taxonomy" id="53326"/>
    <lineage>
        <taxon>Eukaryota</taxon>
        <taxon>Metazoa</taxon>
        <taxon>Ecdysozoa</taxon>
        <taxon>Nematoda</taxon>
        <taxon>Chromadorea</taxon>
        <taxon>Rhabditida</taxon>
        <taxon>Rhabditina</taxon>
        <taxon>Rhabditomorpha</taxon>
        <taxon>Strongyloidea</taxon>
        <taxon>Ancylostomatidae</taxon>
        <taxon>Ancylostomatinae</taxon>
        <taxon>Ancylostoma</taxon>
    </lineage>
</organism>
<dbReference type="EMBL" id="JARK01001341">
    <property type="protein sequence ID" value="EYC30079.1"/>
    <property type="molecule type" value="Genomic_DNA"/>
</dbReference>
<evidence type="ECO:0000313" key="3">
    <source>
        <dbReference type="Proteomes" id="UP000024635"/>
    </source>
</evidence>
<proteinExistence type="predicted"/>
<feature type="compositionally biased region" description="Basic and acidic residues" evidence="1">
    <location>
        <begin position="1"/>
        <end position="11"/>
    </location>
</feature>
<keyword evidence="3" id="KW-1185">Reference proteome</keyword>
<reference evidence="3" key="1">
    <citation type="journal article" date="2015" name="Nat. Genet.">
        <title>The genome and transcriptome of the zoonotic hookworm Ancylostoma ceylanicum identify infection-specific gene families.</title>
        <authorList>
            <person name="Schwarz E.M."/>
            <person name="Hu Y."/>
            <person name="Antoshechkin I."/>
            <person name="Miller M.M."/>
            <person name="Sternberg P.W."/>
            <person name="Aroian R.V."/>
        </authorList>
    </citation>
    <scope>NUCLEOTIDE SEQUENCE</scope>
    <source>
        <strain evidence="3">HY135</strain>
    </source>
</reference>